<feature type="region of interest" description="Disordered" evidence="12">
    <location>
        <begin position="84"/>
        <end position="134"/>
    </location>
</feature>
<comment type="cofactor">
    <cofactor evidence="1">
        <name>Fe(2+)</name>
        <dbReference type="ChEBI" id="CHEBI:29033"/>
    </cofactor>
</comment>
<keyword evidence="4" id="KW-0479">Metal-binding</keyword>
<evidence type="ECO:0000256" key="6">
    <source>
        <dbReference type="ARBA" id="ARBA00022853"/>
    </source>
</evidence>
<dbReference type="Gene3D" id="2.10.110.20">
    <property type="match status" value="1"/>
</dbReference>
<protein>
    <submittedName>
        <fullName evidence="14">Lysine-specific demethylase 6A</fullName>
    </submittedName>
</protein>
<dbReference type="InterPro" id="IPR048562">
    <property type="entry name" value="KDM6A_B-like_C-hel"/>
</dbReference>
<evidence type="ECO:0000256" key="4">
    <source>
        <dbReference type="ARBA" id="ARBA00022723"/>
    </source>
</evidence>
<reference evidence="14" key="1">
    <citation type="submission" date="2017-10" db="EMBL/GenBank/DDBJ databases">
        <title>Transcriptome Assembly of Sugarcane Aphid Adults.</title>
        <authorList>
            <person name="Scully E.D."/>
            <person name="Palmer N.A."/>
            <person name="Geib S.M."/>
            <person name="Sarath G."/>
            <person name="Sattler S.E."/>
        </authorList>
    </citation>
    <scope>NUCLEOTIDE SEQUENCE</scope>
    <source>
        <tissue evidence="14">Whole body</tissue>
    </source>
</reference>
<keyword evidence="7" id="KW-0223">Dioxygenase</keyword>
<keyword evidence="10" id="KW-0539">Nucleus</keyword>
<evidence type="ECO:0000259" key="13">
    <source>
        <dbReference type="PROSITE" id="PS51184"/>
    </source>
</evidence>
<comment type="subcellular location">
    <subcellularLocation>
        <location evidence="2">Nucleus</location>
    </subcellularLocation>
</comment>
<feature type="compositionally biased region" description="Low complexity" evidence="12">
    <location>
        <begin position="84"/>
        <end position="106"/>
    </location>
</feature>
<feature type="compositionally biased region" description="Pro residues" evidence="12">
    <location>
        <begin position="236"/>
        <end position="248"/>
    </location>
</feature>
<gene>
    <name evidence="14" type="primary">KDM6A_0</name>
</gene>
<evidence type="ECO:0000256" key="1">
    <source>
        <dbReference type="ARBA" id="ARBA00001954"/>
    </source>
</evidence>
<feature type="region of interest" description="Disordered" evidence="12">
    <location>
        <begin position="1"/>
        <end position="22"/>
    </location>
</feature>
<dbReference type="GO" id="GO:0046872">
    <property type="term" value="F:metal ion binding"/>
    <property type="evidence" value="ECO:0007669"/>
    <property type="project" value="UniProtKB-KW"/>
</dbReference>
<evidence type="ECO:0000256" key="11">
    <source>
        <dbReference type="ARBA" id="ARBA00034483"/>
    </source>
</evidence>
<evidence type="ECO:0000313" key="14">
    <source>
        <dbReference type="EMBL" id="MBW13130.1"/>
    </source>
</evidence>
<name>A0A2H8TGG1_9HEMI</name>
<keyword evidence="6" id="KW-0156">Chromatin regulator</keyword>
<feature type="domain" description="JmjC" evidence="13">
    <location>
        <begin position="428"/>
        <end position="591"/>
    </location>
</feature>
<dbReference type="OrthoDB" id="418911at2759"/>
<dbReference type="InterPro" id="IPR046941">
    <property type="entry name" value="KDM6_GATAL_sf"/>
</dbReference>
<keyword evidence="14" id="KW-0489">Methyltransferase</keyword>
<dbReference type="InterPro" id="IPR051630">
    <property type="entry name" value="Corepressor-Demethylase"/>
</dbReference>
<evidence type="ECO:0000256" key="10">
    <source>
        <dbReference type="ARBA" id="ARBA00023242"/>
    </source>
</evidence>
<evidence type="ECO:0000256" key="5">
    <source>
        <dbReference type="ARBA" id="ARBA00022833"/>
    </source>
</evidence>
<dbReference type="GO" id="GO:0000978">
    <property type="term" value="F:RNA polymerase II cis-regulatory region sequence-specific DNA binding"/>
    <property type="evidence" value="ECO:0007669"/>
    <property type="project" value="TreeGrafter"/>
</dbReference>
<dbReference type="EMBL" id="GFXV01001325">
    <property type="protein sequence ID" value="MBW13130.1"/>
    <property type="molecule type" value="Transcribed_RNA"/>
</dbReference>
<feature type="compositionally biased region" description="Polar residues" evidence="12">
    <location>
        <begin position="13"/>
        <end position="22"/>
    </location>
</feature>
<feature type="region of interest" description="Disordered" evidence="12">
    <location>
        <begin position="221"/>
        <end position="252"/>
    </location>
</feature>
<dbReference type="PROSITE" id="PS51184">
    <property type="entry name" value="JMJC"/>
    <property type="match status" value="1"/>
</dbReference>
<sequence length="741" mass="84153">MIATPHGQPPPYNSSKQDNPLENNIKRIKVEPQTGSNSNPPQPAFYLNSQQMHTMNVLQQNSHNLSHQQQALLQQLQNNYRMMQQHQQQLRLKQQNSPSQQGQYQNTTVIKQFSDQNRGDSKSNDLIDGSSENQELDRELQALLSHKELTTSLAEDLLKQFGSSDELNIKNETNTTTSPQEVKTIQQPTTEKVVRYQDSSSLDTDYSLDLTAEEVLEIAQKETGPGMWNRNVLSPNGPPPTPPEPPPQQLTREQLLPSTPSVMLENKKDAFSPRLQEFCLKNPIAVVRCLAGALKLDLGLFSTRSLVETNPDHSVEVRTQVMQSSDDNWDVKQNRRGWACISHRSHTTIAKYAQYQASSFHESIRDEKDGIPSVHSVPNSNLSDSDSKDSITMEKKRKKNFNLPGVKPPAGSKMLKFGTNVDLSDEKKWRPQLQELTKLPAFARVVSAANMLSHVGHSILGMNTVQLYMKVPGSRTPGHQENNNFCSININIGPGDCEWFAAPDAYWGVINNLCEKYGLNYLHGSWWPLVEDLLAANVPLYRFLQRPGDMVWVNSGCVHWVQAVGWCNNIAWNVGPLTARQYHLAIERYEWNKLQSYKSIVPMIHLSWNLARNIKVSDPRLYDLIKMCLMCSLRQCGITLEFIKVKKIQTRFHGRGKNEASHYCHDCDVEVFNILLIREQEKKHCVYCVICAKKQSPNLEGFVCLEEYKMSELIEIYNSFVLHCHTTPVLPPSNNTTAQLT</sequence>
<dbReference type="Gene3D" id="1.20.58.1370">
    <property type="match status" value="1"/>
</dbReference>
<feature type="region of interest" description="Disordered" evidence="12">
    <location>
        <begin position="169"/>
        <end position="189"/>
    </location>
</feature>
<dbReference type="GO" id="GO:0031490">
    <property type="term" value="F:chromatin DNA binding"/>
    <property type="evidence" value="ECO:0007669"/>
    <property type="project" value="TreeGrafter"/>
</dbReference>
<organism evidence="14">
    <name type="scientific">Melanaphis sacchari</name>
    <dbReference type="NCBI Taxonomy" id="742174"/>
    <lineage>
        <taxon>Eukaryota</taxon>
        <taxon>Metazoa</taxon>
        <taxon>Ecdysozoa</taxon>
        <taxon>Arthropoda</taxon>
        <taxon>Hexapoda</taxon>
        <taxon>Insecta</taxon>
        <taxon>Pterygota</taxon>
        <taxon>Neoptera</taxon>
        <taxon>Paraneoptera</taxon>
        <taxon>Hemiptera</taxon>
        <taxon>Sternorrhyncha</taxon>
        <taxon>Aphidomorpha</taxon>
        <taxon>Aphidoidea</taxon>
        <taxon>Aphididae</taxon>
        <taxon>Aphidini</taxon>
        <taxon>Melanaphis</taxon>
    </lineage>
</organism>
<feature type="compositionally biased region" description="Polar residues" evidence="12">
    <location>
        <begin position="107"/>
        <end position="116"/>
    </location>
</feature>
<keyword evidence="9" id="KW-0408">Iron</keyword>
<dbReference type="GO" id="GO:0032259">
    <property type="term" value="P:methylation"/>
    <property type="evidence" value="ECO:0007669"/>
    <property type="project" value="UniProtKB-KW"/>
</dbReference>
<dbReference type="GO" id="GO:0044666">
    <property type="term" value="C:MLL3/4 complex"/>
    <property type="evidence" value="ECO:0007669"/>
    <property type="project" value="TreeGrafter"/>
</dbReference>
<keyword evidence="14" id="KW-0808">Transferase</keyword>
<accession>A0A2H8TGG1</accession>
<dbReference type="Gene3D" id="2.60.120.650">
    <property type="entry name" value="Cupin"/>
    <property type="match status" value="1"/>
</dbReference>
<dbReference type="SMART" id="SM00558">
    <property type="entry name" value="JmjC"/>
    <property type="match status" value="1"/>
</dbReference>
<evidence type="ECO:0000256" key="9">
    <source>
        <dbReference type="ARBA" id="ARBA00023004"/>
    </source>
</evidence>
<dbReference type="InterPro" id="IPR048560">
    <property type="entry name" value="KDM6A_B-like_GATAL"/>
</dbReference>
<comment type="similarity">
    <text evidence="11">Belongs to the UTX family.</text>
</comment>
<dbReference type="Pfam" id="PF21326">
    <property type="entry name" value="KDM6_GATAL"/>
    <property type="match status" value="1"/>
</dbReference>
<keyword evidence="3" id="KW-0597">Phosphoprotein</keyword>
<dbReference type="Pfam" id="PF02373">
    <property type="entry name" value="JmjC"/>
    <property type="match status" value="1"/>
</dbReference>
<evidence type="ECO:0000256" key="3">
    <source>
        <dbReference type="ARBA" id="ARBA00022553"/>
    </source>
</evidence>
<dbReference type="PANTHER" id="PTHR14017">
    <property type="entry name" value="LYSINE-SPECIFIC DEMETHYLASE"/>
    <property type="match status" value="1"/>
</dbReference>
<proteinExistence type="inferred from homology"/>
<evidence type="ECO:0000256" key="7">
    <source>
        <dbReference type="ARBA" id="ARBA00022964"/>
    </source>
</evidence>
<evidence type="ECO:0000256" key="2">
    <source>
        <dbReference type="ARBA" id="ARBA00004123"/>
    </source>
</evidence>
<dbReference type="AlphaFoldDB" id="A0A2H8TGG1"/>
<dbReference type="InterPro" id="IPR003347">
    <property type="entry name" value="JmjC_dom"/>
</dbReference>
<evidence type="ECO:0000256" key="12">
    <source>
        <dbReference type="SAM" id="MobiDB-lite"/>
    </source>
</evidence>
<dbReference type="GO" id="GO:0071558">
    <property type="term" value="F:histone H3K27me2/H3K27me3 demethylase activity"/>
    <property type="evidence" value="ECO:0007669"/>
    <property type="project" value="TreeGrafter"/>
</dbReference>
<dbReference type="Pfam" id="PF21322">
    <property type="entry name" value="KDM6_C-hel"/>
    <property type="match status" value="1"/>
</dbReference>
<evidence type="ECO:0000256" key="8">
    <source>
        <dbReference type="ARBA" id="ARBA00023002"/>
    </source>
</evidence>
<dbReference type="SUPFAM" id="SSF51197">
    <property type="entry name" value="Clavaminate synthase-like"/>
    <property type="match status" value="1"/>
</dbReference>
<dbReference type="PANTHER" id="PTHR14017:SF1">
    <property type="entry name" value="LD02225P"/>
    <property type="match status" value="1"/>
</dbReference>
<dbReference type="FunFam" id="1.20.58.1370:FF:000001">
    <property type="entry name" value="lysine-specific demethylase 6A isoform X2"/>
    <property type="match status" value="1"/>
</dbReference>
<dbReference type="GO" id="GO:0008168">
    <property type="term" value="F:methyltransferase activity"/>
    <property type="evidence" value="ECO:0007669"/>
    <property type="project" value="UniProtKB-KW"/>
</dbReference>
<keyword evidence="5" id="KW-0862">Zinc</keyword>
<keyword evidence="8" id="KW-0560">Oxidoreductase</keyword>
<dbReference type="GO" id="GO:0010468">
    <property type="term" value="P:regulation of gene expression"/>
    <property type="evidence" value="ECO:0007669"/>
    <property type="project" value="TreeGrafter"/>
</dbReference>